<reference evidence="13" key="2">
    <citation type="submission" date="2025-08" db="UniProtKB">
        <authorList>
            <consortium name="Ensembl"/>
        </authorList>
    </citation>
    <scope>IDENTIFICATION</scope>
    <source>
        <strain evidence="13">Glennie</strain>
    </source>
</reference>
<dbReference type="InterPro" id="IPR000725">
    <property type="entry name" value="Olfact_rcpt"/>
</dbReference>
<comment type="subcellular location">
    <subcellularLocation>
        <location evidence="1 11">Cell membrane</location>
        <topology evidence="1 11">Multi-pass membrane protein</topology>
    </subcellularLocation>
</comment>
<dbReference type="HOGENOM" id="CLU_012526_1_0_1"/>
<keyword evidence="5 11" id="KW-1133">Transmembrane helix</keyword>
<proteinExistence type="inferred from homology"/>
<dbReference type="Proteomes" id="UP000002279">
    <property type="component" value="Chromosome 10"/>
</dbReference>
<evidence type="ECO:0000256" key="3">
    <source>
        <dbReference type="ARBA" id="ARBA00022692"/>
    </source>
</evidence>
<dbReference type="Gene3D" id="1.20.1070.10">
    <property type="entry name" value="Rhodopsin 7-helix transmembrane proteins"/>
    <property type="match status" value="1"/>
</dbReference>
<dbReference type="Pfam" id="PF13853">
    <property type="entry name" value="7tm_4"/>
    <property type="match status" value="1"/>
</dbReference>
<dbReference type="GO" id="GO:0004930">
    <property type="term" value="F:G protein-coupled receptor activity"/>
    <property type="evidence" value="ECO:0007669"/>
    <property type="project" value="UniProtKB-KW"/>
</dbReference>
<name>F7DXW7_ORNAN</name>
<evidence type="ECO:0000256" key="1">
    <source>
        <dbReference type="ARBA" id="ARBA00004651"/>
    </source>
</evidence>
<sequence length="312" mass="35128">MLLLFRREVSHRSDMRNHTQVTEFILLGFTNNPDWLAVILLYMSVTYILSITGNLTIVTLTLLDYRLHTPMYFFLRCFSFLEICFTSACIPRFLATIVTGDRAISYNCCATQLFFLILLGVTEFFLLAAMSYDRYVKVCTLLVLSSCLTGFLVSFPSVILGLQLDFCGSVAIDHFFCDVSPLLLLSCSDTVFLELMAFILALGTLLVTLVLVAVSYTAITRTILRLPSAQQKRKAFSTCSSHMVVVSITYGSCIFMYIKPSTKDRVDLSKGVAVLYTSVVPMLNPFIYTLRNQQVKQAIRDLAHRVEFSTKG</sequence>
<evidence type="ECO:0000256" key="5">
    <source>
        <dbReference type="ARBA" id="ARBA00022989"/>
    </source>
</evidence>
<keyword evidence="4 11" id="KW-0552">Olfaction</keyword>
<feature type="domain" description="G-protein coupled receptors family 1 profile" evidence="12">
    <location>
        <begin position="53"/>
        <end position="288"/>
    </location>
</feature>
<keyword evidence="8 10" id="KW-0675">Receptor</keyword>
<dbReference type="PROSITE" id="PS00237">
    <property type="entry name" value="G_PROTEIN_RECEP_F1_1"/>
    <property type="match status" value="1"/>
</dbReference>
<keyword evidence="9 10" id="KW-0807">Transducer</keyword>
<keyword evidence="11" id="KW-0716">Sensory transduction</keyword>
<feature type="transmembrane region" description="Helical" evidence="11">
    <location>
        <begin position="35"/>
        <end position="61"/>
    </location>
</feature>
<dbReference type="GO" id="GO:0005886">
    <property type="term" value="C:plasma membrane"/>
    <property type="evidence" value="ECO:0007669"/>
    <property type="project" value="UniProtKB-SubCell"/>
</dbReference>
<dbReference type="InterPro" id="IPR047132">
    <property type="entry name" value="Olfact_rcpt_6C-like"/>
</dbReference>
<feature type="transmembrane region" description="Helical" evidence="11">
    <location>
        <begin position="138"/>
        <end position="159"/>
    </location>
</feature>
<feature type="transmembrane region" description="Helical" evidence="11">
    <location>
        <begin position="104"/>
        <end position="126"/>
    </location>
</feature>
<evidence type="ECO:0000256" key="7">
    <source>
        <dbReference type="ARBA" id="ARBA00023136"/>
    </source>
</evidence>
<reference evidence="13" key="3">
    <citation type="submission" date="2025-09" db="UniProtKB">
        <authorList>
            <consortium name="Ensembl"/>
        </authorList>
    </citation>
    <scope>IDENTIFICATION</scope>
    <source>
        <strain evidence="13">Glennie</strain>
    </source>
</reference>
<keyword evidence="2 11" id="KW-1003">Cell membrane</keyword>
<evidence type="ECO:0000313" key="13">
    <source>
        <dbReference type="Ensembl" id="ENSOANP00000019016.2"/>
    </source>
</evidence>
<evidence type="ECO:0000256" key="8">
    <source>
        <dbReference type="ARBA" id="ARBA00023170"/>
    </source>
</evidence>
<dbReference type="InterPro" id="IPR017452">
    <property type="entry name" value="GPCR_Rhodpsn_7TM"/>
</dbReference>
<dbReference type="FunFam" id="1.20.1070.10:FF:000013">
    <property type="entry name" value="Olfactory receptor"/>
    <property type="match status" value="1"/>
</dbReference>
<dbReference type="PRINTS" id="PR00245">
    <property type="entry name" value="OLFACTORYR"/>
</dbReference>
<comment type="similarity">
    <text evidence="10">Belongs to the G-protein coupled receptor 1 family.</text>
</comment>
<evidence type="ECO:0000256" key="11">
    <source>
        <dbReference type="RuleBase" id="RU363047"/>
    </source>
</evidence>
<dbReference type="PANTHER" id="PTHR26454">
    <property type="entry name" value="OLFACTORY RECEPTOR"/>
    <property type="match status" value="1"/>
</dbReference>
<evidence type="ECO:0000313" key="14">
    <source>
        <dbReference type="Proteomes" id="UP000002279"/>
    </source>
</evidence>
<evidence type="ECO:0000256" key="9">
    <source>
        <dbReference type="ARBA" id="ARBA00023224"/>
    </source>
</evidence>
<dbReference type="InterPro" id="IPR000276">
    <property type="entry name" value="GPCR_Rhodpsn"/>
</dbReference>
<dbReference type="PRINTS" id="PR00237">
    <property type="entry name" value="GPCRRHODOPSN"/>
</dbReference>
<accession>F7DXW7</accession>
<reference evidence="13 14" key="1">
    <citation type="journal article" date="2008" name="Nature">
        <title>Genome analysis of the platypus reveals unique signatures of evolution.</title>
        <authorList>
            <person name="Warren W.C."/>
            <person name="Hillier L.W."/>
            <person name="Marshall Graves J.A."/>
            <person name="Birney E."/>
            <person name="Ponting C.P."/>
            <person name="Grutzner F."/>
            <person name="Belov K."/>
            <person name="Miller W."/>
            <person name="Clarke L."/>
            <person name="Chinwalla A.T."/>
            <person name="Yang S.P."/>
            <person name="Heger A."/>
            <person name="Locke D.P."/>
            <person name="Miethke P."/>
            <person name="Waters P.D."/>
            <person name="Veyrunes F."/>
            <person name="Fulton L."/>
            <person name="Fulton B."/>
            <person name="Graves T."/>
            <person name="Wallis J."/>
            <person name="Puente X.S."/>
            <person name="Lopez-Otin C."/>
            <person name="Ordonez G.R."/>
            <person name="Eichler E.E."/>
            <person name="Chen L."/>
            <person name="Cheng Z."/>
            <person name="Deakin J.E."/>
            <person name="Alsop A."/>
            <person name="Thompson K."/>
            <person name="Kirby P."/>
            <person name="Papenfuss A.T."/>
            <person name="Wakefield M.J."/>
            <person name="Olender T."/>
            <person name="Lancet D."/>
            <person name="Huttley G.A."/>
            <person name="Smit A.F."/>
            <person name="Pask A."/>
            <person name="Temple-Smith P."/>
            <person name="Batzer M.A."/>
            <person name="Walker J.A."/>
            <person name="Konkel M.K."/>
            <person name="Harris R.S."/>
            <person name="Whittington C.M."/>
            <person name="Wong E.S."/>
            <person name="Gemmell N.J."/>
            <person name="Buschiazzo E."/>
            <person name="Vargas Jentzsch I.M."/>
            <person name="Merkel A."/>
            <person name="Schmitz J."/>
            <person name="Zemann A."/>
            <person name="Churakov G."/>
            <person name="Kriegs J.O."/>
            <person name="Brosius J."/>
            <person name="Murchison E.P."/>
            <person name="Sachidanandam R."/>
            <person name="Smith C."/>
            <person name="Hannon G.J."/>
            <person name="Tsend-Ayush E."/>
            <person name="McMillan D."/>
            <person name="Attenborough R."/>
            <person name="Rens W."/>
            <person name="Ferguson-Smith M."/>
            <person name="Lefevre C.M."/>
            <person name="Sharp J.A."/>
            <person name="Nicholas K.R."/>
            <person name="Ray D.A."/>
            <person name="Kube M."/>
            <person name="Reinhardt R."/>
            <person name="Pringle T.H."/>
            <person name="Taylor J."/>
            <person name="Jones R.C."/>
            <person name="Nixon B."/>
            <person name="Dacheux J.L."/>
            <person name="Niwa H."/>
            <person name="Sekita Y."/>
            <person name="Huang X."/>
            <person name="Stark A."/>
            <person name="Kheradpour P."/>
            <person name="Kellis M."/>
            <person name="Flicek P."/>
            <person name="Chen Y."/>
            <person name="Webber C."/>
            <person name="Hardison R."/>
            <person name="Nelson J."/>
            <person name="Hallsworth-Pepin K."/>
            <person name="Delehaunty K."/>
            <person name="Markovic C."/>
            <person name="Minx P."/>
            <person name="Feng Y."/>
            <person name="Kremitzki C."/>
            <person name="Mitreva M."/>
            <person name="Glasscock J."/>
            <person name="Wylie T."/>
            <person name="Wohldmann P."/>
            <person name="Thiru P."/>
            <person name="Nhan M.N."/>
            <person name="Pohl C.S."/>
            <person name="Smith S.M."/>
            <person name="Hou S."/>
            <person name="Nefedov M."/>
            <person name="de Jong P.J."/>
            <person name="Renfree M.B."/>
            <person name="Mardis E.R."/>
            <person name="Wilson R.K."/>
        </authorList>
    </citation>
    <scope>NUCLEOTIDE SEQUENCE [LARGE SCALE GENOMIC DNA]</scope>
    <source>
        <strain evidence="13 14">Glennie</strain>
    </source>
</reference>
<evidence type="ECO:0000256" key="2">
    <source>
        <dbReference type="ARBA" id="ARBA00022475"/>
    </source>
</evidence>
<dbReference type="GeneTree" id="ENSGT01140000282532"/>
<dbReference type="OMA" id="FRREVSH"/>
<dbReference type="GO" id="GO:0004984">
    <property type="term" value="F:olfactory receptor activity"/>
    <property type="evidence" value="ECO:0000318"/>
    <property type="project" value="GO_Central"/>
</dbReference>
<dbReference type="SUPFAM" id="SSF81321">
    <property type="entry name" value="Family A G protein-coupled receptor-like"/>
    <property type="match status" value="1"/>
</dbReference>
<organism evidence="13 14">
    <name type="scientific">Ornithorhynchus anatinus</name>
    <name type="common">Duckbill platypus</name>
    <dbReference type="NCBI Taxonomy" id="9258"/>
    <lineage>
        <taxon>Eukaryota</taxon>
        <taxon>Metazoa</taxon>
        <taxon>Chordata</taxon>
        <taxon>Craniata</taxon>
        <taxon>Vertebrata</taxon>
        <taxon>Euteleostomi</taxon>
        <taxon>Mammalia</taxon>
        <taxon>Monotremata</taxon>
        <taxon>Ornithorhynchidae</taxon>
        <taxon>Ornithorhynchus</taxon>
    </lineage>
</organism>
<keyword evidence="7 11" id="KW-0472">Membrane</keyword>
<dbReference type="PROSITE" id="PS50262">
    <property type="entry name" value="G_PROTEIN_RECEP_F1_2"/>
    <property type="match status" value="1"/>
</dbReference>
<dbReference type="FunCoup" id="F7DXW7">
    <property type="interactions" value="171"/>
</dbReference>
<keyword evidence="3 10" id="KW-0812">Transmembrane</keyword>
<protein>
    <recommendedName>
        <fullName evidence="11">Olfactory receptor</fullName>
    </recommendedName>
</protein>
<keyword evidence="14" id="KW-1185">Reference proteome</keyword>
<evidence type="ECO:0000259" key="12">
    <source>
        <dbReference type="PROSITE" id="PS50262"/>
    </source>
</evidence>
<feature type="transmembrane region" description="Helical" evidence="11">
    <location>
        <begin position="191"/>
        <end position="214"/>
    </location>
</feature>
<feature type="transmembrane region" description="Helical" evidence="11">
    <location>
        <begin position="270"/>
        <end position="290"/>
    </location>
</feature>
<dbReference type="Ensembl" id="ENSOANT00000019019.2">
    <property type="protein sequence ID" value="ENSOANP00000019016.2"/>
    <property type="gene ID" value="ENSOANG00000012007.2"/>
</dbReference>
<dbReference type="InParanoid" id="F7DXW7"/>
<dbReference type="AlphaFoldDB" id="F7DXW7"/>
<evidence type="ECO:0000256" key="6">
    <source>
        <dbReference type="ARBA" id="ARBA00023040"/>
    </source>
</evidence>
<feature type="transmembrane region" description="Helical" evidence="11">
    <location>
        <begin position="235"/>
        <end position="258"/>
    </location>
</feature>
<evidence type="ECO:0000256" key="10">
    <source>
        <dbReference type="RuleBase" id="RU000688"/>
    </source>
</evidence>
<feature type="transmembrane region" description="Helical" evidence="11">
    <location>
        <begin position="73"/>
        <end position="98"/>
    </location>
</feature>
<dbReference type="PANTHER" id="PTHR26454:SF18">
    <property type="entry name" value="OLFACTORY RECEPTOR 6C76"/>
    <property type="match status" value="1"/>
</dbReference>
<evidence type="ECO:0000256" key="4">
    <source>
        <dbReference type="ARBA" id="ARBA00022725"/>
    </source>
</evidence>
<dbReference type="eggNOG" id="ENOG502RDVH">
    <property type="taxonomic scope" value="Eukaryota"/>
</dbReference>
<keyword evidence="6 10" id="KW-0297">G-protein coupled receptor</keyword>